<dbReference type="Gene3D" id="1.10.510.10">
    <property type="entry name" value="Transferase(Phosphotransferase) domain 1"/>
    <property type="match status" value="1"/>
</dbReference>
<reference evidence="3" key="1">
    <citation type="submission" date="2014-02" db="EMBL/GenBank/DDBJ databases">
        <title>The Genome Sequence of Trichophyton rubrum (morphotype fischeri) CBS 288.86.</title>
        <authorList>
            <consortium name="The Broad Institute Genomics Platform"/>
            <person name="Cuomo C.A."/>
            <person name="White T.C."/>
            <person name="Graser Y."/>
            <person name="Martinez-Rossi N."/>
            <person name="Heitman J."/>
            <person name="Young S.K."/>
            <person name="Zeng Q."/>
            <person name="Gargeya S."/>
            <person name="Abouelleil A."/>
            <person name="Alvarado L."/>
            <person name="Chapman S.B."/>
            <person name="Gainer-Dewar J."/>
            <person name="Goldberg J."/>
            <person name="Griggs A."/>
            <person name="Gujja S."/>
            <person name="Hansen M."/>
            <person name="Howarth C."/>
            <person name="Imamovic A."/>
            <person name="Larimer J."/>
            <person name="Martinez D."/>
            <person name="Murphy C."/>
            <person name="Pearson M.D."/>
            <person name="Persinoti G."/>
            <person name="Poon T."/>
            <person name="Priest M."/>
            <person name="Roberts A.D."/>
            <person name="Saif S."/>
            <person name="Shea T.D."/>
            <person name="Sykes S.N."/>
            <person name="Wortman J."/>
            <person name="Nusbaum C."/>
            <person name="Birren B."/>
        </authorList>
    </citation>
    <scope>NUCLEOTIDE SEQUENCE [LARGE SCALE GENOMIC DNA]</scope>
    <source>
        <strain evidence="3">CBS 288.86</strain>
    </source>
</reference>
<dbReference type="PANTHER" id="PTHR38248:SF2">
    <property type="entry name" value="FUNK1 11"/>
    <property type="match status" value="1"/>
</dbReference>
<feature type="region of interest" description="Disordered" evidence="1">
    <location>
        <begin position="490"/>
        <end position="548"/>
    </location>
</feature>
<dbReference type="InterPro" id="IPR040976">
    <property type="entry name" value="Pkinase_fungal"/>
</dbReference>
<dbReference type="EMBL" id="KK207790">
    <property type="protein sequence ID" value="EZF54382.1"/>
    <property type="molecule type" value="Genomic_DNA"/>
</dbReference>
<evidence type="ECO:0000256" key="1">
    <source>
        <dbReference type="SAM" id="MobiDB-lite"/>
    </source>
</evidence>
<dbReference type="OrthoDB" id="4173870at2759"/>
<gene>
    <name evidence="3" type="ORF">H103_02839</name>
</gene>
<dbReference type="PANTHER" id="PTHR38248">
    <property type="entry name" value="FUNK1 6"/>
    <property type="match status" value="1"/>
</dbReference>
<dbReference type="Proteomes" id="UP000023758">
    <property type="component" value="Unassembled WGS sequence"/>
</dbReference>
<protein>
    <recommendedName>
        <fullName evidence="2">Fungal-type protein kinase domain-containing protein</fullName>
    </recommendedName>
</protein>
<proteinExistence type="predicted"/>
<feature type="compositionally biased region" description="Basic residues" evidence="1">
    <location>
        <begin position="505"/>
        <end position="520"/>
    </location>
</feature>
<organism evidence="3">
    <name type="scientific">Trichophyton rubrum CBS 288.86</name>
    <dbReference type="NCBI Taxonomy" id="1215330"/>
    <lineage>
        <taxon>Eukaryota</taxon>
        <taxon>Fungi</taxon>
        <taxon>Dikarya</taxon>
        <taxon>Ascomycota</taxon>
        <taxon>Pezizomycotina</taxon>
        <taxon>Eurotiomycetes</taxon>
        <taxon>Eurotiomycetidae</taxon>
        <taxon>Onygenales</taxon>
        <taxon>Arthrodermataceae</taxon>
        <taxon>Trichophyton</taxon>
    </lineage>
</organism>
<dbReference type="Pfam" id="PF17667">
    <property type="entry name" value="Pkinase_fungal"/>
    <property type="match status" value="1"/>
</dbReference>
<dbReference type="AlphaFoldDB" id="A0A022W7P3"/>
<accession>A0A022W7P3</accession>
<dbReference type="SUPFAM" id="SSF56112">
    <property type="entry name" value="Protein kinase-like (PK-like)"/>
    <property type="match status" value="1"/>
</dbReference>
<dbReference type="InterPro" id="IPR011009">
    <property type="entry name" value="Kinase-like_dom_sf"/>
</dbReference>
<evidence type="ECO:0000313" key="3">
    <source>
        <dbReference type="EMBL" id="EZF54382.1"/>
    </source>
</evidence>
<dbReference type="HOGENOM" id="CLU_005513_5_0_1"/>
<name>A0A022W7P3_TRIRU</name>
<feature type="domain" description="Fungal-type protein kinase" evidence="2">
    <location>
        <begin position="261"/>
        <end position="666"/>
    </location>
</feature>
<sequence>MSPSRSEIIRSHPIGGRLEEYHELYNICHYQNEIDPLLQREADDGTKNKLLDFLMAVQALPACRILSSSRGSGTLFGDISRITSTIDSGQAQFDRLLPLLKAVHNKEPDEIIWDKVYEAVTEPTPAPRPLCSFQTPLIRNTGSVANSSELRSNMDTVLREELDMYVDIPKFYDTFFGYIQTIAQAVFESCKEGEEPLFREGTGWTGWPEGAKEASVFAWLSGAIDKMIQFYEEHAPGEAIRRRPLAQPHKPLKGSTAKRTLDIGFMDGTEPLEDGKYGWSQILVPGELKNNPEYETQSRQDMGRYAREVLAAQDSRRFVLGFTLCGSLMRLWLFDRLGGIASEKFDIHEEGLRFVSVMLGYLLMSEEQLGFDPTIVTNADGSRYFKIERNGEEERLIIDEVIGRARCVAGRATTCWKVHRDGDESRTPLVIKGSWQYPERDDEGELLREATEKGVVNVARYFYHATVQVEGRDYDIRDGVRRGLDITAASNYNHAGSRPPLSRSGSRKGKSRRAASRKRSSTCVEPSLPPSKRQQSQPPSTPNRVHRRVVVRDYGQPIYKASSRVALLAALEGCIEGYESLHRQAGMLQRDISPNNLMINEDEESASWKAFIIDLDLAIKEDREDASGARGKTGTRAFMAIGVLLDEQHSFMHDLESFFWVLFWICIHYEGPDKANVVEEFEDWNYMNTETLAGVKKGAIADEGDFLKSTAEHFTEYYQPLVPWVNRLRRVVFPNGGRWKTPNKDLYSAVREILRNAQEDPNVIGLN</sequence>
<evidence type="ECO:0000259" key="2">
    <source>
        <dbReference type="Pfam" id="PF17667"/>
    </source>
</evidence>